<evidence type="ECO:0000313" key="1">
    <source>
        <dbReference type="EMBL" id="RYB94089.1"/>
    </source>
</evidence>
<organism evidence="1 2">
    <name type="scientific">Nocardioides oleivorans</name>
    <dbReference type="NCBI Taxonomy" id="273676"/>
    <lineage>
        <taxon>Bacteria</taxon>
        <taxon>Bacillati</taxon>
        <taxon>Actinomycetota</taxon>
        <taxon>Actinomycetes</taxon>
        <taxon>Propionibacteriales</taxon>
        <taxon>Nocardioidaceae</taxon>
        <taxon>Nocardioides</taxon>
    </lineage>
</organism>
<reference evidence="1 2" key="1">
    <citation type="submission" date="2019-01" db="EMBL/GenBank/DDBJ databases">
        <title>Novel species of Nocardioides.</title>
        <authorList>
            <person name="Liu Q."/>
            <person name="Xin Y.-H."/>
        </authorList>
    </citation>
    <scope>NUCLEOTIDE SEQUENCE [LARGE SCALE GENOMIC DNA]</scope>
    <source>
        <strain evidence="1 2">CGMCC 4.6882</strain>
    </source>
</reference>
<dbReference type="RefSeq" id="WP_129399442.1">
    <property type="nucleotide sequence ID" value="NZ_SDWT01000001.1"/>
</dbReference>
<sequence>MTKNRPAQLIAASLMALTLLTGCGGDGGGRPSVDELSTAFQDEDNVMNLGLTETQADCVAEAFHDSDVSDETLQAIVDNDEDYEGGDDDEKALESISTDSIATCMAG</sequence>
<dbReference type="AlphaFoldDB" id="A0A4Q2S1A8"/>
<keyword evidence="2" id="KW-1185">Reference proteome</keyword>
<dbReference type="Proteomes" id="UP000294071">
    <property type="component" value="Unassembled WGS sequence"/>
</dbReference>
<name>A0A4Q2S1A8_9ACTN</name>
<gene>
    <name evidence="1" type="ORF">EUA93_06840</name>
</gene>
<dbReference type="OrthoDB" id="3788093at2"/>
<accession>A0A4Q2S1A8</accession>
<evidence type="ECO:0000313" key="2">
    <source>
        <dbReference type="Proteomes" id="UP000294071"/>
    </source>
</evidence>
<protein>
    <submittedName>
        <fullName evidence="1">Uncharacterized protein</fullName>
    </submittedName>
</protein>
<dbReference type="PROSITE" id="PS51257">
    <property type="entry name" value="PROKAR_LIPOPROTEIN"/>
    <property type="match status" value="1"/>
</dbReference>
<comment type="caution">
    <text evidence="1">The sequence shown here is derived from an EMBL/GenBank/DDBJ whole genome shotgun (WGS) entry which is preliminary data.</text>
</comment>
<proteinExistence type="predicted"/>
<dbReference type="EMBL" id="SDWT01000001">
    <property type="protein sequence ID" value="RYB94089.1"/>
    <property type="molecule type" value="Genomic_DNA"/>
</dbReference>